<accession>A0A212F3F1</accession>
<dbReference type="GO" id="GO:0004519">
    <property type="term" value="F:endonuclease activity"/>
    <property type="evidence" value="ECO:0007669"/>
    <property type="project" value="UniProtKB-KW"/>
</dbReference>
<dbReference type="InParanoid" id="A0A212F3F1"/>
<dbReference type="Proteomes" id="UP000007151">
    <property type="component" value="Unassembled WGS sequence"/>
</dbReference>
<dbReference type="KEGG" id="dpl:KGM_201846"/>
<organism evidence="1 2">
    <name type="scientific">Danaus plexippus plexippus</name>
    <dbReference type="NCBI Taxonomy" id="278856"/>
    <lineage>
        <taxon>Eukaryota</taxon>
        <taxon>Metazoa</taxon>
        <taxon>Ecdysozoa</taxon>
        <taxon>Arthropoda</taxon>
        <taxon>Hexapoda</taxon>
        <taxon>Insecta</taxon>
        <taxon>Pterygota</taxon>
        <taxon>Neoptera</taxon>
        <taxon>Endopterygota</taxon>
        <taxon>Lepidoptera</taxon>
        <taxon>Glossata</taxon>
        <taxon>Ditrysia</taxon>
        <taxon>Papilionoidea</taxon>
        <taxon>Nymphalidae</taxon>
        <taxon>Danainae</taxon>
        <taxon>Danaini</taxon>
        <taxon>Danaina</taxon>
        <taxon>Danaus</taxon>
        <taxon>Danaus</taxon>
    </lineage>
</organism>
<dbReference type="GO" id="GO:0003964">
    <property type="term" value="F:RNA-directed DNA polymerase activity"/>
    <property type="evidence" value="ECO:0007669"/>
    <property type="project" value="UniProtKB-KW"/>
</dbReference>
<keyword evidence="1" id="KW-0378">Hydrolase</keyword>
<comment type="caution">
    <text evidence="1">The sequence shown here is derived from an EMBL/GenBank/DDBJ whole genome shotgun (WGS) entry which is preliminary data.</text>
</comment>
<name>A0A212F3F1_DANPL</name>
<keyword evidence="2" id="KW-1185">Reference proteome</keyword>
<dbReference type="EMBL" id="AGBW02010580">
    <property type="protein sequence ID" value="OWR48243.1"/>
    <property type="molecule type" value="Genomic_DNA"/>
</dbReference>
<evidence type="ECO:0000313" key="1">
    <source>
        <dbReference type="EMBL" id="OWR48243.1"/>
    </source>
</evidence>
<sequence length="181" mass="20890">MALISYKFKTIYPPKPVITFAALRLYLSLLIMKDKAKIKATPNARAYPQSVEKIVGAHQYKPKMRIATWNVGSMTGRSAELSEIWQKSGSNDDREIYRSVKKEAKREVARAMATCGEDFYIKLETAKDDRELLRLARYRYANSLDILTKYIKNKDGHLLTSNSDIKARRREHYSHLLNESS</sequence>
<keyword evidence="1" id="KW-0540">Nuclease</keyword>
<dbReference type="AlphaFoldDB" id="A0A212F3F1"/>
<evidence type="ECO:0000313" key="2">
    <source>
        <dbReference type="Proteomes" id="UP000007151"/>
    </source>
</evidence>
<dbReference type="STRING" id="278856.A0A212F3F1"/>
<keyword evidence="1" id="KW-0255">Endonuclease</keyword>
<protein>
    <submittedName>
        <fullName evidence="1">Endonuclease-reverse transcriptase HmRTE-e01</fullName>
    </submittedName>
</protein>
<reference evidence="1 2" key="1">
    <citation type="journal article" date="2011" name="Cell">
        <title>The monarch butterfly genome yields insights into long-distance migration.</title>
        <authorList>
            <person name="Zhan S."/>
            <person name="Merlin C."/>
            <person name="Boore J.L."/>
            <person name="Reppert S.M."/>
        </authorList>
    </citation>
    <scope>NUCLEOTIDE SEQUENCE [LARGE SCALE GENOMIC DNA]</scope>
    <source>
        <strain evidence="1">F-2</strain>
    </source>
</reference>
<gene>
    <name evidence="1" type="ORF">KGM_201846</name>
</gene>
<proteinExistence type="predicted"/>